<evidence type="ECO:0000313" key="3">
    <source>
        <dbReference type="Proteomes" id="UP000676565"/>
    </source>
</evidence>
<sequence length="178" mass="18734">MLTRSTRRGFTLVEVLVVMAILLLLAAVVLPSIGAFRGDSRPRAAADVIRGELATARGRAMLESRPYRIAIGANGTRIRRAPDGPEFAETAAFEHADGGAAVVEYAFDYVTAELLSDPSAASDSGNGWTTIAVVLPNGTCLDDNIIVGVREDSGSPLRIQIRGLTGTSRVLPAGTEAR</sequence>
<keyword evidence="3" id="KW-1185">Reference proteome</keyword>
<accession>A0ABS5C1D4</accession>
<dbReference type="PROSITE" id="PS00409">
    <property type="entry name" value="PROKAR_NTER_METHYL"/>
    <property type="match status" value="1"/>
</dbReference>
<dbReference type="EMBL" id="JAGKQQ010000001">
    <property type="protein sequence ID" value="MBP3959472.1"/>
    <property type="molecule type" value="Genomic_DNA"/>
</dbReference>
<evidence type="ECO:0000256" key="1">
    <source>
        <dbReference type="SAM" id="Phobius"/>
    </source>
</evidence>
<feature type="transmembrane region" description="Helical" evidence="1">
    <location>
        <begin position="12"/>
        <end position="33"/>
    </location>
</feature>
<protein>
    <submittedName>
        <fullName evidence="2">Prepilin-type N-terminal cleavage/methylation domain-containing protein</fullName>
    </submittedName>
</protein>
<dbReference type="SUPFAM" id="SSF54523">
    <property type="entry name" value="Pili subunits"/>
    <property type="match status" value="1"/>
</dbReference>
<keyword evidence="1" id="KW-0472">Membrane</keyword>
<comment type="caution">
    <text evidence="2">The sequence shown here is derived from an EMBL/GenBank/DDBJ whole genome shotgun (WGS) entry which is preliminary data.</text>
</comment>
<dbReference type="InterPro" id="IPR012902">
    <property type="entry name" value="N_methyl_site"/>
</dbReference>
<gene>
    <name evidence="2" type="ORF">J8F10_29865</name>
</gene>
<keyword evidence="1" id="KW-0812">Transmembrane</keyword>
<dbReference type="Pfam" id="PF07963">
    <property type="entry name" value="N_methyl"/>
    <property type="match status" value="1"/>
</dbReference>
<dbReference type="Proteomes" id="UP000676565">
    <property type="component" value="Unassembled WGS sequence"/>
</dbReference>
<dbReference type="InterPro" id="IPR045584">
    <property type="entry name" value="Pilin-like"/>
</dbReference>
<proteinExistence type="predicted"/>
<reference evidence="2 3" key="1">
    <citation type="submission" date="2021-04" db="EMBL/GenBank/DDBJ databases">
        <authorList>
            <person name="Ivanova A."/>
        </authorList>
    </citation>
    <scope>NUCLEOTIDE SEQUENCE [LARGE SCALE GENOMIC DNA]</scope>
    <source>
        <strain evidence="2 3">G18</strain>
    </source>
</reference>
<dbReference type="Gene3D" id="3.30.700.10">
    <property type="entry name" value="Glycoprotein, Type 4 Pilin"/>
    <property type="match status" value="1"/>
</dbReference>
<keyword evidence="1" id="KW-1133">Transmembrane helix</keyword>
<organism evidence="2 3">
    <name type="scientific">Gemmata palustris</name>
    <dbReference type="NCBI Taxonomy" id="2822762"/>
    <lineage>
        <taxon>Bacteria</taxon>
        <taxon>Pseudomonadati</taxon>
        <taxon>Planctomycetota</taxon>
        <taxon>Planctomycetia</taxon>
        <taxon>Gemmatales</taxon>
        <taxon>Gemmataceae</taxon>
        <taxon>Gemmata</taxon>
    </lineage>
</organism>
<dbReference type="NCBIfam" id="TIGR02532">
    <property type="entry name" value="IV_pilin_GFxxxE"/>
    <property type="match status" value="1"/>
</dbReference>
<name>A0ABS5C1D4_9BACT</name>
<evidence type="ECO:0000313" key="2">
    <source>
        <dbReference type="EMBL" id="MBP3959472.1"/>
    </source>
</evidence>
<dbReference type="RefSeq" id="WP_210660132.1">
    <property type="nucleotide sequence ID" value="NZ_JAGKQQ010000001.1"/>
</dbReference>